<evidence type="ECO:0000256" key="1">
    <source>
        <dbReference type="SAM" id="Phobius"/>
    </source>
</evidence>
<proteinExistence type="predicted"/>
<gene>
    <name evidence="2" type="ORF">GDO78_012123</name>
</gene>
<evidence type="ECO:0000313" key="3">
    <source>
        <dbReference type="Proteomes" id="UP000770717"/>
    </source>
</evidence>
<protein>
    <submittedName>
        <fullName evidence="2">Uncharacterized protein</fullName>
    </submittedName>
</protein>
<reference evidence="2" key="1">
    <citation type="thesis" date="2020" institute="ProQuest LLC" country="789 East Eisenhower Parkway, Ann Arbor, MI, USA">
        <title>Comparative Genomics and Chromosome Evolution.</title>
        <authorList>
            <person name="Mudd A.B."/>
        </authorList>
    </citation>
    <scope>NUCLEOTIDE SEQUENCE</scope>
    <source>
        <strain evidence="2">HN-11 Male</strain>
        <tissue evidence="2">Kidney and liver</tissue>
    </source>
</reference>
<evidence type="ECO:0000313" key="2">
    <source>
        <dbReference type="EMBL" id="KAG9480491.1"/>
    </source>
</evidence>
<organism evidence="2 3">
    <name type="scientific">Eleutherodactylus coqui</name>
    <name type="common">Puerto Rican coqui</name>
    <dbReference type="NCBI Taxonomy" id="57060"/>
    <lineage>
        <taxon>Eukaryota</taxon>
        <taxon>Metazoa</taxon>
        <taxon>Chordata</taxon>
        <taxon>Craniata</taxon>
        <taxon>Vertebrata</taxon>
        <taxon>Euteleostomi</taxon>
        <taxon>Amphibia</taxon>
        <taxon>Batrachia</taxon>
        <taxon>Anura</taxon>
        <taxon>Neobatrachia</taxon>
        <taxon>Hyloidea</taxon>
        <taxon>Eleutherodactylidae</taxon>
        <taxon>Eleutherodactylinae</taxon>
        <taxon>Eleutherodactylus</taxon>
        <taxon>Eleutherodactylus</taxon>
    </lineage>
</organism>
<keyword evidence="3" id="KW-1185">Reference proteome</keyword>
<comment type="caution">
    <text evidence="2">The sequence shown here is derived from an EMBL/GenBank/DDBJ whole genome shotgun (WGS) entry which is preliminary data.</text>
</comment>
<dbReference type="Proteomes" id="UP000770717">
    <property type="component" value="Unassembled WGS sequence"/>
</dbReference>
<dbReference type="EMBL" id="WNTK01000007">
    <property type="protein sequence ID" value="KAG9480491.1"/>
    <property type="molecule type" value="Genomic_DNA"/>
</dbReference>
<keyword evidence="1" id="KW-0472">Membrane</keyword>
<dbReference type="AlphaFoldDB" id="A0A8J6F4W3"/>
<accession>A0A8J6F4W3</accession>
<keyword evidence="1" id="KW-1133">Transmembrane helix</keyword>
<name>A0A8J6F4W3_ELECQ</name>
<keyword evidence="1" id="KW-0812">Transmembrane</keyword>
<feature type="transmembrane region" description="Helical" evidence="1">
    <location>
        <begin position="24"/>
        <end position="45"/>
    </location>
</feature>
<sequence>MSQDSILSHSLHYIYGFCTESRHLCSYILSVLLYLLVIISIYNMIPLASSSSELVRYIISNLGHKENPNCHILSAIRQALVEKLVCLMREGEGCN</sequence>